<protein>
    <submittedName>
        <fullName evidence="3">AAA family ATPase</fullName>
    </submittedName>
</protein>
<evidence type="ECO:0000313" key="4">
    <source>
        <dbReference type="Proteomes" id="UP000829542"/>
    </source>
</evidence>
<proteinExistence type="predicted"/>
<evidence type="ECO:0000256" key="1">
    <source>
        <dbReference type="SAM" id="Coils"/>
    </source>
</evidence>
<evidence type="ECO:0000313" key="3">
    <source>
        <dbReference type="EMBL" id="UNM96413.1"/>
    </source>
</evidence>
<dbReference type="PANTHER" id="PTHR32114">
    <property type="entry name" value="ABC TRANSPORTER ABCH.3"/>
    <property type="match status" value="1"/>
</dbReference>
<evidence type="ECO:0000259" key="2">
    <source>
        <dbReference type="Pfam" id="PF13476"/>
    </source>
</evidence>
<dbReference type="RefSeq" id="WP_242149950.1">
    <property type="nucleotide sequence ID" value="NZ_CP093379.1"/>
</dbReference>
<keyword evidence="1" id="KW-0175">Coiled coil</keyword>
<organism evidence="3 4">
    <name type="scientific">Ignatzschineria rhizosphaerae</name>
    <dbReference type="NCBI Taxonomy" id="2923279"/>
    <lineage>
        <taxon>Bacteria</taxon>
        <taxon>Pseudomonadati</taxon>
        <taxon>Pseudomonadota</taxon>
        <taxon>Gammaproteobacteria</taxon>
        <taxon>Cardiobacteriales</taxon>
        <taxon>Ignatzschineriaceae</taxon>
        <taxon>Ignatzschineria</taxon>
    </lineage>
</organism>
<feature type="domain" description="Rad50/SbcC-type AAA" evidence="2">
    <location>
        <begin position="8"/>
        <end position="239"/>
    </location>
</feature>
<accession>A0ABY3X0K7</accession>
<keyword evidence="4" id="KW-1185">Reference proteome</keyword>
<dbReference type="SUPFAM" id="SSF52540">
    <property type="entry name" value="P-loop containing nucleoside triphosphate hydrolases"/>
    <property type="match status" value="1"/>
</dbReference>
<name>A0ABY3X0K7_9GAMM</name>
<reference evidence="3 4" key="1">
    <citation type="submission" date="2022-03" db="EMBL/GenBank/DDBJ databases">
        <title>Ignatzschineria rhizosphaerae HR5S32.</title>
        <authorList>
            <person name="Sun J.Q."/>
            <person name="Feng J.Y."/>
        </authorList>
    </citation>
    <scope>NUCLEOTIDE SEQUENCE [LARGE SCALE GENOMIC DNA]</scope>
    <source>
        <strain evidence="3 4">HR5S32</strain>
    </source>
</reference>
<gene>
    <name evidence="3" type="ORF">MMG00_00625</name>
</gene>
<dbReference type="EMBL" id="CP093379">
    <property type="protein sequence ID" value="UNM96413.1"/>
    <property type="molecule type" value="Genomic_DNA"/>
</dbReference>
<dbReference type="Gene3D" id="3.40.50.300">
    <property type="entry name" value="P-loop containing nucleotide triphosphate hydrolases"/>
    <property type="match status" value="1"/>
</dbReference>
<dbReference type="InterPro" id="IPR038729">
    <property type="entry name" value="Rad50/SbcC_AAA"/>
</dbReference>
<sequence>MNKYKLGRLYLDNFKSFKDPILFDFREKDLLLLDGPNGFGKTTVFDAIEICFKGRVERFTQLDSKNKNQHPLKNDSDKETVICLEFLDGDNHKCSIFMSIPAQTSVNDRKKGTGVEKRLLKEFPDVLVRNKISFGLDDIADFINNDIEDITSYLQRVFDYSNLEKTFNIFNYIQQEETTHFLKTKEQDRHEVISHLFGTSDQLEELGKVEEQLVAVKALIENRTDDKNKLEEELEKLQHLNTTELDKISSSNKIPKIKSLEIKEESLQIIQNYKNSLNKVKELIPHLLDYM</sequence>
<dbReference type="Proteomes" id="UP000829542">
    <property type="component" value="Chromosome"/>
</dbReference>
<dbReference type="PANTHER" id="PTHR32114:SF2">
    <property type="entry name" value="ABC TRANSPORTER ABCH.3"/>
    <property type="match status" value="1"/>
</dbReference>
<dbReference type="InterPro" id="IPR027417">
    <property type="entry name" value="P-loop_NTPase"/>
</dbReference>
<feature type="coiled-coil region" evidence="1">
    <location>
        <begin position="213"/>
        <end position="247"/>
    </location>
</feature>
<dbReference type="Pfam" id="PF13476">
    <property type="entry name" value="AAA_23"/>
    <property type="match status" value="1"/>
</dbReference>